<reference evidence="5 6" key="1">
    <citation type="submission" date="2018-05" db="EMBL/GenBank/DDBJ databases">
        <title>Complete genome sequence of the Type Strain of Streptomyces spongiicola HNM0071, the producer of staurosporine.</title>
        <authorList>
            <person name="Zhou S."/>
            <person name="Huang X."/>
        </authorList>
    </citation>
    <scope>NUCLEOTIDE SEQUENCE [LARGE SCALE GENOMIC DNA]</scope>
    <source>
        <strain evidence="5 6">HNM0071</strain>
    </source>
</reference>
<dbReference type="RefSeq" id="WP_109296087.1">
    <property type="nucleotide sequence ID" value="NZ_CP029254.1"/>
</dbReference>
<dbReference type="Proteomes" id="UP000245051">
    <property type="component" value="Chromosome"/>
</dbReference>
<protein>
    <submittedName>
        <fullName evidence="5">LamG domain protein jellyroll fold domain protein</fullName>
    </submittedName>
</protein>
<keyword evidence="6" id="KW-1185">Reference proteome</keyword>
<dbReference type="Pfam" id="PF13385">
    <property type="entry name" value="Laminin_G_3"/>
    <property type="match status" value="1"/>
</dbReference>
<feature type="region of interest" description="Disordered" evidence="3">
    <location>
        <begin position="43"/>
        <end position="84"/>
    </location>
</feature>
<evidence type="ECO:0000313" key="5">
    <source>
        <dbReference type="EMBL" id="AWK11207.1"/>
    </source>
</evidence>
<feature type="domain" description="LamG-like jellyroll fold" evidence="4">
    <location>
        <begin position="879"/>
        <end position="1019"/>
    </location>
</feature>
<feature type="region of interest" description="Disordered" evidence="3">
    <location>
        <begin position="278"/>
        <end position="312"/>
    </location>
</feature>
<dbReference type="PROSITE" id="PS51318">
    <property type="entry name" value="TAT"/>
    <property type="match status" value="1"/>
</dbReference>
<dbReference type="InterPro" id="IPR013320">
    <property type="entry name" value="ConA-like_dom_sf"/>
</dbReference>
<dbReference type="PANTHER" id="PTHR46943">
    <property type="entry name" value="PENTRAXIN-RELATED PROTEIN PTX3"/>
    <property type="match status" value="1"/>
</dbReference>
<dbReference type="InterPro" id="IPR006311">
    <property type="entry name" value="TAT_signal"/>
</dbReference>
<dbReference type="InterPro" id="IPR006558">
    <property type="entry name" value="LamG-like"/>
</dbReference>
<dbReference type="InterPro" id="IPR042837">
    <property type="entry name" value="PTX3"/>
</dbReference>
<dbReference type="EMBL" id="CP029254">
    <property type="protein sequence ID" value="AWK11207.1"/>
    <property type="molecule type" value="Genomic_DNA"/>
</dbReference>
<evidence type="ECO:0000256" key="2">
    <source>
        <dbReference type="ARBA" id="ARBA00023157"/>
    </source>
</evidence>
<keyword evidence="1" id="KW-0732">Signal</keyword>
<dbReference type="SMART" id="SM00560">
    <property type="entry name" value="LamGL"/>
    <property type="match status" value="1"/>
</dbReference>
<name>A0ABN5KLY2_9ACTN</name>
<keyword evidence="2" id="KW-1015">Disulfide bond</keyword>
<accession>A0ABN5KLY2</accession>
<feature type="compositionally biased region" description="Basic and acidic residues" evidence="3">
    <location>
        <begin position="71"/>
        <end position="84"/>
    </location>
</feature>
<evidence type="ECO:0000256" key="3">
    <source>
        <dbReference type="SAM" id="MobiDB-lite"/>
    </source>
</evidence>
<dbReference type="PANTHER" id="PTHR46943:SF1">
    <property type="entry name" value="PENTRAXIN-RELATED PROTEIN PTX3"/>
    <property type="match status" value="1"/>
</dbReference>
<proteinExistence type="predicted"/>
<evidence type="ECO:0000313" key="6">
    <source>
        <dbReference type="Proteomes" id="UP000245051"/>
    </source>
</evidence>
<gene>
    <name evidence="5" type="ORF">DDQ41_22385</name>
</gene>
<organism evidence="5 6">
    <name type="scientific">Streptomyces spongiicola</name>
    <dbReference type="NCBI Taxonomy" id="1690221"/>
    <lineage>
        <taxon>Bacteria</taxon>
        <taxon>Bacillati</taxon>
        <taxon>Actinomycetota</taxon>
        <taxon>Actinomycetes</taxon>
        <taxon>Kitasatosporales</taxon>
        <taxon>Streptomycetaceae</taxon>
        <taxon>Streptomyces</taxon>
    </lineage>
</organism>
<evidence type="ECO:0000259" key="4">
    <source>
        <dbReference type="SMART" id="SM00560"/>
    </source>
</evidence>
<dbReference type="SUPFAM" id="SSF49899">
    <property type="entry name" value="Concanavalin A-like lectins/glucanases"/>
    <property type="match status" value="2"/>
</dbReference>
<dbReference type="Gene3D" id="2.60.120.200">
    <property type="match status" value="2"/>
</dbReference>
<sequence length="1265" mass="133190">MGTGRAPRCARRQLVGAAAVAVSALLAATVLTVPVARAAEGSTWDARAASPGGGSAQQGEGRTALAEAEESGERVEVAGERSERSTVYANPDGFTFTLEESAVPVRVAEPGGGWQAPDATLIRRQDGSVAPKAAAVQMVLSGGGDKSPLVSIADAGRSLALAWPGQLPSPELDGASALYREVLPDVDLKVTATPESFQHVLVVKTPEAAADPRLKKLTFGLTSRGLSVRKGLAGSLAAVDADGRTVFRAPPAQMWDSAGKAKAAQPATPQRKSALLGAAGAGPVASMKQSDSPADEAEVAESGKGLEPGQGDKVVRMDVQLGKDALTVVPDPDMLTKTPASAFPLFIDPTVTWGESERTLLRSDGYESYNWSNGDDGLGKGVGKCGTWGGYYCGPGYVQRLYFEFSPENLKGKNVLDATFRVTEPWAFQCDPRWVDLVRTNNISSSTTWASRPGRLDLMGDRHVSAGRGSLCDPDSPDAPIEFNDNPAESDENLTPTVRSFAAGKFSRLTLEIRAHDESDTSAWKRFKNDAVLSVKYVGLPALPAEVGLVAGSGLVCSTNENDPAVVSDPTPLVTGKPKTAVGGSPGANLRIRWRTDRWNGSSWVTAHTDVDSPTSGYVGNLVKQSRSLPTLSEGTKYRLKALTLSYYEDGSNRLNTGYTTPCYFTVDPTAPKAPEITVGSPYTECTPNACASGGGPGKRGTFTFRPADGDTTNVAYQYRLTDGAAWSDAEKVCKSGTPVFVCEVAPPTSGYVIGWQAAITPDRSGTFRLYARAKDEVGRWGAQQVVDFLVAAGEGPVGRWHFDEAGGPAVDSATAGGASRHDATLAGTAVRDDRGRRGLLTHDADGVPLETPVTDRGLMLDGSGAYAATSGPVLETRSAYTVSAWARLGSNAQDGIVLSQDGANYSSLLLWYEKSYDTWVFGVKEKDEDNGQAYFGVQAKVPATVNAWTHLAGSYDPATQELRFYVNGVLQSTRTVPGSWSSTGPFNMGRYLWAGKRYWAFDGSIDEVAAWQRKLSDAEVADEARLLTSEGFAGAELIADWSAAGASGTTVADTTSGYGRALSLSGGAAIKDGEIVLDGVDDAATATGPLVDDTGSFTVTTLAALDGAALAKNDVGYTGQVLGQRTADGSAWGFWYQLTGKDTVLDEETLEDRTVPVGKWHFGRLNADGTFSSVVSDEVAELDGLVRLTGLHDAQAGTISLHLGHNQTGDAQVFTAKTGSGDFAIGKGFTSGGWKHYLPARIAEVRLWAGAMASPEQIETRVGD</sequence>
<evidence type="ECO:0000256" key="1">
    <source>
        <dbReference type="ARBA" id="ARBA00022729"/>
    </source>
</evidence>